<reference evidence="1 2" key="1">
    <citation type="submission" date="2020-06" db="EMBL/GenBank/DDBJ databases">
        <title>Transcriptomic and genomic resources for Thalictrum thalictroides and T. hernandezii: Facilitating candidate gene discovery in an emerging model plant lineage.</title>
        <authorList>
            <person name="Arias T."/>
            <person name="Riano-Pachon D.M."/>
            <person name="Di Stilio V.S."/>
        </authorList>
    </citation>
    <scope>NUCLEOTIDE SEQUENCE [LARGE SCALE GENOMIC DNA]</scope>
    <source>
        <strain evidence="2">cv. WT478/WT964</strain>
        <tissue evidence="1">Leaves</tissue>
    </source>
</reference>
<sequence>MTIIKEDLKWRWNLSPNGFLLHYMAANASVMANKGTALPTKGIARPSGNFIRPLNALHSHK</sequence>
<organism evidence="1 2">
    <name type="scientific">Thalictrum thalictroides</name>
    <name type="common">Rue-anemone</name>
    <name type="synonym">Anemone thalictroides</name>
    <dbReference type="NCBI Taxonomy" id="46969"/>
    <lineage>
        <taxon>Eukaryota</taxon>
        <taxon>Viridiplantae</taxon>
        <taxon>Streptophyta</taxon>
        <taxon>Embryophyta</taxon>
        <taxon>Tracheophyta</taxon>
        <taxon>Spermatophyta</taxon>
        <taxon>Magnoliopsida</taxon>
        <taxon>Ranunculales</taxon>
        <taxon>Ranunculaceae</taxon>
        <taxon>Thalictroideae</taxon>
        <taxon>Thalictrum</taxon>
    </lineage>
</organism>
<name>A0A7J6X3L9_THATH</name>
<evidence type="ECO:0000313" key="1">
    <source>
        <dbReference type="EMBL" id="KAF5203378.1"/>
    </source>
</evidence>
<dbReference type="EMBL" id="JABWDY010006856">
    <property type="protein sequence ID" value="KAF5203378.1"/>
    <property type="molecule type" value="Genomic_DNA"/>
</dbReference>
<accession>A0A7J6X3L9</accession>
<evidence type="ECO:0000313" key="2">
    <source>
        <dbReference type="Proteomes" id="UP000554482"/>
    </source>
</evidence>
<protein>
    <submittedName>
        <fullName evidence="1">Uncharacterized protein</fullName>
    </submittedName>
</protein>
<dbReference type="AlphaFoldDB" id="A0A7J6X3L9"/>
<proteinExistence type="predicted"/>
<gene>
    <name evidence="1" type="ORF">FRX31_007034</name>
</gene>
<keyword evidence="2" id="KW-1185">Reference proteome</keyword>
<dbReference type="Proteomes" id="UP000554482">
    <property type="component" value="Unassembled WGS sequence"/>
</dbReference>
<comment type="caution">
    <text evidence="1">The sequence shown here is derived from an EMBL/GenBank/DDBJ whole genome shotgun (WGS) entry which is preliminary data.</text>
</comment>